<organism evidence="3 4">
    <name type="scientific">Desulfofundulus thermobenzoicus</name>
    <dbReference type="NCBI Taxonomy" id="29376"/>
    <lineage>
        <taxon>Bacteria</taxon>
        <taxon>Bacillati</taxon>
        <taxon>Bacillota</taxon>
        <taxon>Clostridia</taxon>
        <taxon>Eubacteriales</taxon>
        <taxon>Peptococcaceae</taxon>
        <taxon>Desulfofundulus</taxon>
    </lineage>
</organism>
<dbReference type="AlphaFoldDB" id="A0A6N7ITE8"/>
<proteinExistence type="inferred from homology"/>
<accession>A0A6N7ITE8</accession>
<dbReference type="SUPFAM" id="SSF52540">
    <property type="entry name" value="P-loop containing nucleoside triphosphate hydrolases"/>
    <property type="match status" value="1"/>
</dbReference>
<dbReference type="InterPro" id="IPR001482">
    <property type="entry name" value="T2SS/T4SS_dom"/>
</dbReference>
<dbReference type="Pfam" id="PF00437">
    <property type="entry name" value="T2SSE"/>
    <property type="match status" value="1"/>
</dbReference>
<dbReference type="InterPro" id="IPR027417">
    <property type="entry name" value="P-loop_NTPase"/>
</dbReference>
<dbReference type="Proteomes" id="UP000441717">
    <property type="component" value="Unassembled WGS sequence"/>
</dbReference>
<name>A0A6N7ITE8_9FIRM</name>
<comment type="caution">
    <text evidence="3">The sequence shown here is derived from an EMBL/GenBank/DDBJ whole genome shotgun (WGS) entry which is preliminary data.</text>
</comment>
<dbReference type="CDD" id="cd01130">
    <property type="entry name" value="VirB11-like_ATPase"/>
    <property type="match status" value="1"/>
</dbReference>
<keyword evidence="4" id="KW-1185">Reference proteome</keyword>
<comment type="similarity">
    <text evidence="1">Belongs to the GSP E family.</text>
</comment>
<evidence type="ECO:0000313" key="4">
    <source>
        <dbReference type="Proteomes" id="UP000441717"/>
    </source>
</evidence>
<feature type="domain" description="Bacterial type II secretion system protein E" evidence="2">
    <location>
        <begin position="66"/>
        <end position="341"/>
    </location>
</feature>
<dbReference type="Gene3D" id="3.40.50.300">
    <property type="entry name" value="P-loop containing nucleotide triphosphate hydrolases"/>
    <property type="match status" value="1"/>
</dbReference>
<dbReference type="InterPro" id="IPR050921">
    <property type="entry name" value="T4SS_GSP_E_ATPase"/>
</dbReference>
<dbReference type="PANTHER" id="PTHR30486:SF6">
    <property type="entry name" value="TYPE IV PILUS RETRACTATION ATPASE PILT"/>
    <property type="match status" value="1"/>
</dbReference>
<dbReference type="RefSeq" id="WP_152947153.1">
    <property type="nucleotide sequence ID" value="NZ_WHYR01000028.1"/>
</dbReference>
<dbReference type="GO" id="GO:0016887">
    <property type="term" value="F:ATP hydrolysis activity"/>
    <property type="evidence" value="ECO:0007669"/>
    <property type="project" value="InterPro"/>
</dbReference>
<gene>
    <name evidence="3" type="ORF">GFC01_10775</name>
</gene>
<dbReference type="EMBL" id="WHYR01000028">
    <property type="protein sequence ID" value="MQL52737.1"/>
    <property type="molecule type" value="Genomic_DNA"/>
</dbReference>
<dbReference type="Gene3D" id="3.30.450.380">
    <property type="match status" value="1"/>
</dbReference>
<evidence type="ECO:0000313" key="3">
    <source>
        <dbReference type="EMBL" id="MQL52737.1"/>
    </source>
</evidence>
<sequence>MELEQVRYKVIQRIRKENRETLKNPEGHRDYLQRLFREQLERERPDMSIVELRELSRSLALDVMGYGPLYELLRDPLVTEIQVYAPDVVKIEKDGRFIMSDVRFRDMDHLLTTIRGLVSLSGKRIDESEAVISCKLPDGSRLHASIAPLEVSGAFLSVRKFPKFLTMEELIARGSLTEEAAFYLKQVVEVGLNIAVTGIVGVGKTTLLNALADLIGQDKTIAVCEQVVELQFRRRDVRRLEEKPPTIEGTGAVTLDQLIKEQLRHQHDWDIIGETREKEAYYVLVATTAGHSVMTTFHAETPRDAILDRLPDLVMLSKEGQAHQDRQSVERKVAMAIDVVVQMGKIDGKRRVVEIAAVGYDGNPVIEPLFRLGYGDRLERLPGNGMEMLRQKRPYRNWKGLVV</sequence>
<evidence type="ECO:0000259" key="2">
    <source>
        <dbReference type="Pfam" id="PF00437"/>
    </source>
</evidence>
<reference evidence="3 4" key="1">
    <citation type="submission" date="2019-10" db="EMBL/GenBank/DDBJ databases">
        <title>Comparative genomics of sulfur disproportionating microorganisms.</title>
        <authorList>
            <person name="Ward L.M."/>
            <person name="Bertran E."/>
            <person name="Johnston D."/>
        </authorList>
    </citation>
    <scope>NUCLEOTIDE SEQUENCE [LARGE SCALE GENOMIC DNA]</scope>
    <source>
        <strain evidence="3 4">DSM 14055</strain>
    </source>
</reference>
<dbReference type="PANTHER" id="PTHR30486">
    <property type="entry name" value="TWITCHING MOTILITY PROTEIN PILT"/>
    <property type="match status" value="1"/>
</dbReference>
<evidence type="ECO:0000256" key="1">
    <source>
        <dbReference type="ARBA" id="ARBA00006611"/>
    </source>
</evidence>
<dbReference type="OrthoDB" id="9810761at2"/>
<protein>
    <submittedName>
        <fullName evidence="3">CpaF family protein</fullName>
    </submittedName>
</protein>